<name>J3NEM0_ORYBR</name>
<dbReference type="Proteomes" id="UP000006038">
    <property type="component" value="Chromosome 12"/>
</dbReference>
<dbReference type="EnsemblPlants" id="OB12G24280.1">
    <property type="protein sequence ID" value="OB12G24280.1"/>
    <property type="gene ID" value="OB12G24280"/>
</dbReference>
<protein>
    <submittedName>
        <fullName evidence="1">Uncharacterized protein</fullName>
    </submittedName>
</protein>
<sequence>MKNISVGTNPPTVWKHQTWLTSLDDINMRIQILLRQQTNQTEKQYLVIQRL</sequence>
<proteinExistence type="predicted"/>
<reference evidence="1" key="1">
    <citation type="journal article" date="2013" name="Nat. Commun.">
        <title>Whole-genome sequencing of Oryza brachyantha reveals mechanisms underlying Oryza genome evolution.</title>
        <authorList>
            <person name="Chen J."/>
            <person name="Huang Q."/>
            <person name="Gao D."/>
            <person name="Wang J."/>
            <person name="Lang Y."/>
            <person name="Liu T."/>
            <person name="Li B."/>
            <person name="Bai Z."/>
            <person name="Luis Goicoechea J."/>
            <person name="Liang C."/>
            <person name="Chen C."/>
            <person name="Zhang W."/>
            <person name="Sun S."/>
            <person name="Liao Y."/>
            <person name="Zhang X."/>
            <person name="Yang L."/>
            <person name="Song C."/>
            <person name="Wang M."/>
            <person name="Shi J."/>
            <person name="Liu G."/>
            <person name="Liu J."/>
            <person name="Zhou H."/>
            <person name="Zhou W."/>
            <person name="Yu Q."/>
            <person name="An N."/>
            <person name="Chen Y."/>
            <person name="Cai Q."/>
            <person name="Wang B."/>
            <person name="Liu B."/>
            <person name="Min J."/>
            <person name="Huang Y."/>
            <person name="Wu H."/>
            <person name="Li Z."/>
            <person name="Zhang Y."/>
            <person name="Yin Y."/>
            <person name="Song W."/>
            <person name="Jiang J."/>
            <person name="Jackson S.A."/>
            <person name="Wing R.A."/>
            <person name="Wang J."/>
            <person name="Chen M."/>
        </authorList>
    </citation>
    <scope>NUCLEOTIDE SEQUENCE [LARGE SCALE GENOMIC DNA]</scope>
    <source>
        <strain evidence="1">cv. IRGC 101232</strain>
    </source>
</reference>
<reference evidence="1" key="2">
    <citation type="submission" date="2013-04" db="UniProtKB">
        <authorList>
            <consortium name="EnsemblPlants"/>
        </authorList>
    </citation>
    <scope>IDENTIFICATION</scope>
</reference>
<dbReference type="Gramene" id="OB12G24280.1">
    <property type="protein sequence ID" value="OB12G24280.1"/>
    <property type="gene ID" value="OB12G24280"/>
</dbReference>
<organism evidence="1">
    <name type="scientific">Oryza brachyantha</name>
    <name type="common">malo sina</name>
    <dbReference type="NCBI Taxonomy" id="4533"/>
    <lineage>
        <taxon>Eukaryota</taxon>
        <taxon>Viridiplantae</taxon>
        <taxon>Streptophyta</taxon>
        <taxon>Embryophyta</taxon>
        <taxon>Tracheophyta</taxon>
        <taxon>Spermatophyta</taxon>
        <taxon>Magnoliopsida</taxon>
        <taxon>Liliopsida</taxon>
        <taxon>Poales</taxon>
        <taxon>Poaceae</taxon>
        <taxon>BOP clade</taxon>
        <taxon>Oryzoideae</taxon>
        <taxon>Oryzeae</taxon>
        <taxon>Oryzinae</taxon>
        <taxon>Oryza</taxon>
    </lineage>
</organism>
<evidence type="ECO:0000313" key="2">
    <source>
        <dbReference type="Proteomes" id="UP000006038"/>
    </source>
</evidence>
<dbReference type="HOGENOM" id="CLU_3109595_0_0_1"/>
<accession>J3NEM0</accession>
<keyword evidence="2" id="KW-1185">Reference proteome</keyword>
<dbReference type="AlphaFoldDB" id="J3NEM0"/>
<evidence type="ECO:0000313" key="1">
    <source>
        <dbReference type="EnsemblPlants" id="OB12G24280.1"/>
    </source>
</evidence>